<proteinExistence type="predicted"/>
<gene>
    <name evidence="1" type="ORF">UFOPK4345_00917</name>
</gene>
<accession>A0A6J7ULC2</accession>
<name>A0A6J7ULC2_9ZZZZ</name>
<protein>
    <submittedName>
        <fullName evidence="1">Unannotated protein</fullName>
    </submittedName>
</protein>
<dbReference type="AlphaFoldDB" id="A0A6J7ULC2"/>
<organism evidence="1">
    <name type="scientific">freshwater metagenome</name>
    <dbReference type="NCBI Taxonomy" id="449393"/>
    <lineage>
        <taxon>unclassified sequences</taxon>
        <taxon>metagenomes</taxon>
        <taxon>ecological metagenomes</taxon>
    </lineage>
</organism>
<reference evidence="1" key="1">
    <citation type="submission" date="2020-05" db="EMBL/GenBank/DDBJ databases">
        <authorList>
            <person name="Chiriac C."/>
            <person name="Salcher M."/>
            <person name="Ghai R."/>
            <person name="Kavagutti S V."/>
        </authorList>
    </citation>
    <scope>NUCLEOTIDE SEQUENCE</scope>
</reference>
<dbReference type="EMBL" id="CAFBQV010000144">
    <property type="protein sequence ID" value="CAB5066042.1"/>
    <property type="molecule type" value="Genomic_DNA"/>
</dbReference>
<sequence length="64" mass="7228">MQSIQNDLISYATPDMKIENFTKVLDGLDTTPFFDWAHIDDIGNKKIAEEMFAVLEPLLVAQGK</sequence>
<evidence type="ECO:0000313" key="1">
    <source>
        <dbReference type="EMBL" id="CAB5066042.1"/>
    </source>
</evidence>